<organism evidence="6 7">
    <name type="scientific">Paenibacillus shirakamiensis</name>
    <dbReference type="NCBI Taxonomy" id="1265935"/>
    <lineage>
        <taxon>Bacteria</taxon>
        <taxon>Bacillati</taxon>
        <taxon>Bacillota</taxon>
        <taxon>Bacilli</taxon>
        <taxon>Bacillales</taxon>
        <taxon>Paenibacillaceae</taxon>
        <taxon>Paenibacillus</taxon>
    </lineage>
</organism>
<dbReference type="PANTHER" id="PTHR33514:SF1">
    <property type="entry name" value="ABC TRANSPORTER PERMEASE"/>
    <property type="match status" value="1"/>
</dbReference>
<feature type="transmembrane region" description="Helical" evidence="5">
    <location>
        <begin position="113"/>
        <end position="135"/>
    </location>
</feature>
<dbReference type="EMBL" id="JAGGLD010000005">
    <property type="protein sequence ID" value="MBP2001841.1"/>
    <property type="molecule type" value="Genomic_DNA"/>
</dbReference>
<accession>A0ABS4JL92</accession>
<dbReference type="Proteomes" id="UP001519288">
    <property type="component" value="Unassembled WGS sequence"/>
</dbReference>
<evidence type="ECO:0000313" key="7">
    <source>
        <dbReference type="Proteomes" id="UP001519288"/>
    </source>
</evidence>
<protein>
    <submittedName>
        <fullName evidence="6">Energy-coupling factor transport system permease protein</fullName>
    </submittedName>
</protein>
<comment type="caution">
    <text evidence="6">The sequence shown here is derived from an EMBL/GenBank/DDBJ whole genome shotgun (WGS) entry which is preliminary data.</text>
</comment>
<keyword evidence="4 5" id="KW-0472">Membrane</keyword>
<gene>
    <name evidence="6" type="ORF">J2Z69_002897</name>
</gene>
<keyword evidence="3 5" id="KW-1133">Transmembrane helix</keyword>
<dbReference type="PANTHER" id="PTHR33514">
    <property type="entry name" value="PROTEIN ABCI12, CHLOROPLASTIC"/>
    <property type="match status" value="1"/>
</dbReference>
<dbReference type="Pfam" id="PF02361">
    <property type="entry name" value="CbiQ"/>
    <property type="match status" value="1"/>
</dbReference>
<keyword evidence="2 5" id="KW-0812">Transmembrane</keyword>
<evidence type="ECO:0000256" key="1">
    <source>
        <dbReference type="ARBA" id="ARBA00004141"/>
    </source>
</evidence>
<evidence type="ECO:0000256" key="4">
    <source>
        <dbReference type="ARBA" id="ARBA00023136"/>
    </source>
</evidence>
<feature type="transmembrane region" description="Helical" evidence="5">
    <location>
        <begin position="248"/>
        <end position="272"/>
    </location>
</feature>
<evidence type="ECO:0000313" key="6">
    <source>
        <dbReference type="EMBL" id="MBP2001841.1"/>
    </source>
</evidence>
<reference evidence="6 7" key="1">
    <citation type="submission" date="2021-03" db="EMBL/GenBank/DDBJ databases">
        <title>Genomic Encyclopedia of Type Strains, Phase IV (KMG-IV): sequencing the most valuable type-strain genomes for metagenomic binning, comparative biology and taxonomic classification.</title>
        <authorList>
            <person name="Goeker M."/>
        </authorList>
    </citation>
    <scope>NUCLEOTIDE SEQUENCE [LARGE SCALE GENOMIC DNA]</scope>
    <source>
        <strain evidence="6 7">DSM 26806</strain>
    </source>
</reference>
<name>A0ABS4JL92_9BACL</name>
<evidence type="ECO:0000256" key="2">
    <source>
        <dbReference type="ARBA" id="ARBA00022692"/>
    </source>
</evidence>
<keyword evidence="7" id="KW-1185">Reference proteome</keyword>
<comment type="subcellular location">
    <subcellularLocation>
        <location evidence="1">Membrane</location>
        <topology evidence="1">Multi-pass membrane protein</topology>
    </subcellularLocation>
</comment>
<feature type="transmembrane region" description="Helical" evidence="5">
    <location>
        <begin position="67"/>
        <end position="93"/>
    </location>
</feature>
<proteinExistence type="predicted"/>
<sequence>MSKGGGIYVAGDSWVHRLDGAVKLILWLIWTVVVFMFLDLRLFAVMIAIGVALLWSARIPLRKMAFLFWFLIFFTFTNAIFILLITPTFGTTLTGTNTPLIPLGYNTINKETLFYVLTLSAKYITLLPLTLVFILTTHPSRFAASLNKVGVPYKIAYAVSIAFRYIPDLTQEFKHILNSLSARGLGITKEDGTIAQRMKNLTLVVVPLLQSSLHHIDAVSNAMDLRGFGAHPKRTWYMGMKMSSVDKTVLLFILLLLALAIYLKVSVLKGFWYPL</sequence>
<evidence type="ECO:0000256" key="5">
    <source>
        <dbReference type="SAM" id="Phobius"/>
    </source>
</evidence>
<evidence type="ECO:0000256" key="3">
    <source>
        <dbReference type="ARBA" id="ARBA00022989"/>
    </source>
</evidence>
<dbReference type="RefSeq" id="WP_209863894.1">
    <property type="nucleotide sequence ID" value="NZ_JAGGLD010000005.1"/>
</dbReference>
<dbReference type="CDD" id="cd16914">
    <property type="entry name" value="EcfT"/>
    <property type="match status" value="1"/>
</dbReference>
<dbReference type="InterPro" id="IPR003339">
    <property type="entry name" value="ABC/ECF_trnsptr_transmembrane"/>
</dbReference>
<feature type="transmembrane region" description="Helical" evidence="5">
    <location>
        <begin position="24"/>
        <end position="55"/>
    </location>
</feature>